<organism evidence="2">
    <name type="scientific">Rhipicephalus microplus</name>
    <name type="common">Cattle tick</name>
    <name type="synonym">Boophilus microplus</name>
    <dbReference type="NCBI Taxonomy" id="6941"/>
    <lineage>
        <taxon>Eukaryota</taxon>
        <taxon>Metazoa</taxon>
        <taxon>Ecdysozoa</taxon>
        <taxon>Arthropoda</taxon>
        <taxon>Chelicerata</taxon>
        <taxon>Arachnida</taxon>
        <taxon>Acari</taxon>
        <taxon>Parasitiformes</taxon>
        <taxon>Ixodida</taxon>
        <taxon>Ixodoidea</taxon>
        <taxon>Ixodidae</taxon>
        <taxon>Rhipicephalinae</taxon>
        <taxon>Rhipicephalus</taxon>
        <taxon>Boophilus</taxon>
    </lineage>
</organism>
<proteinExistence type="predicted"/>
<evidence type="ECO:0000256" key="1">
    <source>
        <dbReference type="SAM" id="SignalP"/>
    </source>
</evidence>
<dbReference type="VEuPathDB" id="VectorBase:LOC119167341"/>
<evidence type="ECO:0000313" key="2">
    <source>
        <dbReference type="EMBL" id="NIE45482.1"/>
    </source>
</evidence>
<dbReference type="AlphaFoldDB" id="A0A6G5A3A1"/>
<keyword evidence="1" id="KW-0732">Signal</keyword>
<dbReference type="EMBL" id="GIKN01003209">
    <property type="protein sequence ID" value="NIE45482.1"/>
    <property type="molecule type" value="Transcribed_RNA"/>
</dbReference>
<dbReference type="OrthoDB" id="10409852at2759"/>
<protein>
    <submittedName>
        <fullName evidence="2">Putative lipocalin</fullName>
    </submittedName>
</protein>
<sequence>MVLHSLFCAVLFGVLVATRSNLHEEESNGDVDIVRFWNTSEVIWTTHTTARARQVCKVDIEEYISQTNITFTRSYLVKTYRTSTRWAIKRYDGFFYNHTRYNKSQEPFDAVDIKARKRSNAATEVLYYQSSDNKCAVFSVLSSRGPMLYLSYDIRIKDSYIKTRSAIESKCWQKFINVSSGRKITRLYDRRCRYVIDDKYPNPLTESNTSITIKM</sequence>
<feature type="signal peptide" evidence="1">
    <location>
        <begin position="1"/>
        <end position="17"/>
    </location>
</feature>
<name>A0A6G5A3A1_RHIMP</name>
<accession>A0A6G5A3A1</accession>
<reference evidence="2" key="1">
    <citation type="submission" date="2020-03" db="EMBL/GenBank/DDBJ databases">
        <title>A transcriptome and proteome of the tick Rhipicephalus microplus shaped by the genetic composition of its hosts and developmental stage.</title>
        <authorList>
            <person name="Garcia G.R."/>
            <person name="Ribeiro J.M.C."/>
            <person name="Maruyama S.R."/>
            <person name="Gardinasse L.G."/>
            <person name="Nelson K."/>
            <person name="Ferreira B.R."/>
            <person name="Andrade T.G."/>
            <person name="Santos I.K.F.M."/>
        </authorList>
    </citation>
    <scope>NUCLEOTIDE SEQUENCE</scope>
    <source>
        <strain evidence="2">NSGR</strain>
        <tissue evidence="2">Salivary glands</tissue>
    </source>
</reference>
<feature type="chain" id="PRO_5026142521" evidence="1">
    <location>
        <begin position="18"/>
        <end position="215"/>
    </location>
</feature>